<dbReference type="CDD" id="cd00082">
    <property type="entry name" value="HisKA"/>
    <property type="match status" value="1"/>
</dbReference>
<keyword evidence="6 11" id="KW-0812">Transmembrane</keyword>
<evidence type="ECO:0000256" key="4">
    <source>
        <dbReference type="ARBA" id="ARBA00022553"/>
    </source>
</evidence>
<keyword evidence="7" id="KW-0418">Kinase</keyword>
<proteinExistence type="predicted"/>
<keyword evidence="9" id="KW-0902">Two-component regulatory system</keyword>
<dbReference type="Pfam" id="PF02518">
    <property type="entry name" value="HATPase_c"/>
    <property type="match status" value="1"/>
</dbReference>
<dbReference type="GO" id="GO:0005886">
    <property type="term" value="C:plasma membrane"/>
    <property type="evidence" value="ECO:0007669"/>
    <property type="project" value="TreeGrafter"/>
</dbReference>
<organism evidence="13 14">
    <name type="scientific">Candidatus Pantoea floridensis</name>
    <dbReference type="NCBI Taxonomy" id="1938870"/>
    <lineage>
        <taxon>Bacteria</taxon>
        <taxon>Pseudomonadati</taxon>
        <taxon>Pseudomonadota</taxon>
        <taxon>Gammaproteobacteria</taxon>
        <taxon>Enterobacterales</taxon>
        <taxon>Erwiniaceae</taxon>
        <taxon>Pantoea</taxon>
    </lineage>
</organism>
<dbReference type="Proteomes" id="UP000219271">
    <property type="component" value="Unassembled WGS sequence"/>
</dbReference>
<dbReference type="GO" id="GO:0000155">
    <property type="term" value="F:phosphorelay sensor kinase activity"/>
    <property type="evidence" value="ECO:0007669"/>
    <property type="project" value="InterPro"/>
</dbReference>
<dbReference type="SUPFAM" id="SSF55874">
    <property type="entry name" value="ATPase domain of HSP90 chaperone/DNA topoisomerase II/histidine kinase"/>
    <property type="match status" value="1"/>
</dbReference>
<evidence type="ECO:0000256" key="5">
    <source>
        <dbReference type="ARBA" id="ARBA00022679"/>
    </source>
</evidence>
<evidence type="ECO:0000256" key="8">
    <source>
        <dbReference type="ARBA" id="ARBA00022989"/>
    </source>
</evidence>
<evidence type="ECO:0000256" key="1">
    <source>
        <dbReference type="ARBA" id="ARBA00000085"/>
    </source>
</evidence>
<dbReference type="Pfam" id="PF00512">
    <property type="entry name" value="HisKA"/>
    <property type="match status" value="1"/>
</dbReference>
<evidence type="ECO:0000256" key="10">
    <source>
        <dbReference type="ARBA" id="ARBA00023136"/>
    </source>
</evidence>
<sequence length="490" mass="54854">MKRLTLSQRLALVFASLLLLCTLLSGWMQIRINAQYGSAVVQRLSDGLARHIASLNPDMIGEKGVNLPLMKALFNDLMALNPSVEVYLLDLQGNILADAAPPHHIKRTNVSVAPLRSQLNGAAAPVYGDDPRNLQEKKVFSVAPLSLNGQPVGYLYVILQGENYLQLEQEAQLDILQRTSLWSSLLVVLFGLTAGVVAFSLITRPMRQLTQRVRKLNREDMTEIKQLAELPLPQQQEKDEVAVLQGAFVGMARRVAFQWEKLAYQDQLRRDFVANISHDLRTPLTTLHGYLETLLYKADSLKADESQRYLHIALSQSQKVSMLAQQLFELAQLEYGVIKPNCEAFSLSELTYDVVQKFELMASTRNIRFVVDMPDQLPQVNADVSMIDRVLTNLLDNALKYTPQAGTIEVTLRNAEREVEVSLKDSGPGIPEALRATLFERPSALSHASTRKNSGGLGLMVVRRILQLHGKDIRLDEKYPGACFRFSVPR</sequence>
<evidence type="ECO:0000313" key="14">
    <source>
        <dbReference type="Proteomes" id="UP000219271"/>
    </source>
</evidence>
<dbReference type="InterPro" id="IPR003661">
    <property type="entry name" value="HisK_dim/P_dom"/>
</dbReference>
<dbReference type="RefSeq" id="WP_097095489.1">
    <property type="nucleotide sequence ID" value="NZ_OCMY01000001.1"/>
</dbReference>
<accession>A0A286BTH2</accession>
<evidence type="ECO:0000256" key="7">
    <source>
        <dbReference type="ARBA" id="ARBA00022777"/>
    </source>
</evidence>
<keyword evidence="10 11" id="KW-0472">Membrane</keyword>
<evidence type="ECO:0000256" key="3">
    <source>
        <dbReference type="ARBA" id="ARBA00012438"/>
    </source>
</evidence>
<dbReference type="CDD" id="cd00075">
    <property type="entry name" value="HATPase"/>
    <property type="match status" value="1"/>
</dbReference>
<evidence type="ECO:0000256" key="11">
    <source>
        <dbReference type="SAM" id="Phobius"/>
    </source>
</evidence>
<evidence type="ECO:0000256" key="9">
    <source>
        <dbReference type="ARBA" id="ARBA00023012"/>
    </source>
</evidence>
<evidence type="ECO:0000313" key="13">
    <source>
        <dbReference type="EMBL" id="SOD37437.1"/>
    </source>
</evidence>
<dbReference type="PROSITE" id="PS50109">
    <property type="entry name" value="HIS_KIN"/>
    <property type="match status" value="1"/>
</dbReference>
<keyword evidence="8 11" id="KW-1133">Transmembrane helix</keyword>
<dbReference type="AlphaFoldDB" id="A0A286BTH2"/>
<dbReference type="FunFam" id="1.10.287.130:FF:000001">
    <property type="entry name" value="Two-component sensor histidine kinase"/>
    <property type="match status" value="1"/>
</dbReference>
<dbReference type="InterPro" id="IPR005467">
    <property type="entry name" value="His_kinase_dom"/>
</dbReference>
<comment type="subcellular location">
    <subcellularLocation>
        <location evidence="2">Membrane</location>
    </subcellularLocation>
</comment>
<dbReference type="Gene3D" id="6.10.340.10">
    <property type="match status" value="1"/>
</dbReference>
<feature type="transmembrane region" description="Helical" evidence="11">
    <location>
        <begin position="181"/>
        <end position="202"/>
    </location>
</feature>
<evidence type="ECO:0000256" key="2">
    <source>
        <dbReference type="ARBA" id="ARBA00004370"/>
    </source>
</evidence>
<dbReference type="OrthoDB" id="9804645at2"/>
<dbReference type="SMART" id="SM00387">
    <property type="entry name" value="HATPase_c"/>
    <property type="match status" value="1"/>
</dbReference>
<reference evidence="14" key="1">
    <citation type="submission" date="2017-09" db="EMBL/GenBank/DDBJ databases">
        <authorList>
            <person name="Varghese N."/>
            <person name="Submissions S."/>
        </authorList>
    </citation>
    <scope>NUCLEOTIDE SEQUENCE [LARGE SCALE GENOMIC DNA]</scope>
    <source>
        <strain evidence="14">JKS000234</strain>
    </source>
</reference>
<dbReference type="Gene3D" id="3.30.565.10">
    <property type="entry name" value="Histidine kinase-like ATPase, C-terminal domain"/>
    <property type="match status" value="1"/>
</dbReference>
<name>A0A286BTH2_9GAMM</name>
<dbReference type="PRINTS" id="PR00344">
    <property type="entry name" value="BCTRLSENSOR"/>
</dbReference>
<keyword evidence="14" id="KW-1185">Reference proteome</keyword>
<dbReference type="InterPro" id="IPR036890">
    <property type="entry name" value="HATPase_C_sf"/>
</dbReference>
<dbReference type="Gene3D" id="1.10.287.130">
    <property type="match status" value="1"/>
</dbReference>
<dbReference type="InterPro" id="IPR050428">
    <property type="entry name" value="TCS_sensor_his_kinase"/>
</dbReference>
<dbReference type="InterPro" id="IPR003594">
    <property type="entry name" value="HATPase_dom"/>
</dbReference>
<keyword evidence="4" id="KW-0597">Phosphoprotein</keyword>
<comment type="catalytic activity">
    <reaction evidence="1">
        <text>ATP + protein L-histidine = ADP + protein N-phospho-L-histidine.</text>
        <dbReference type="EC" id="2.7.13.3"/>
    </reaction>
</comment>
<gene>
    <name evidence="13" type="ORF">SAMN06273570_1790</name>
</gene>
<dbReference type="EC" id="2.7.13.3" evidence="3"/>
<keyword evidence="5" id="KW-0808">Transferase</keyword>
<evidence type="ECO:0000256" key="6">
    <source>
        <dbReference type="ARBA" id="ARBA00022692"/>
    </source>
</evidence>
<protein>
    <recommendedName>
        <fullName evidence="3">histidine kinase</fullName>
        <ecNumber evidence="3">2.7.13.3</ecNumber>
    </recommendedName>
</protein>
<evidence type="ECO:0000259" key="12">
    <source>
        <dbReference type="PROSITE" id="PS50109"/>
    </source>
</evidence>
<dbReference type="SMART" id="SM00388">
    <property type="entry name" value="HisKA"/>
    <property type="match status" value="1"/>
</dbReference>
<dbReference type="SUPFAM" id="SSF47384">
    <property type="entry name" value="Homodimeric domain of signal transducing histidine kinase"/>
    <property type="match status" value="1"/>
</dbReference>
<dbReference type="EMBL" id="OCMY01000001">
    <property type="protein sequence ID" value="SOD37437.1"/>
    <property type="molecule type" value="Genomic_DNA"/>
</dbReference>
<dbReference type="PANTHER" id="PTHR45436:SF5">
    <property type="entry name" value="SENSOR HISTIDINE KINASE TRCS"/>
    <property type="match status" value="1"/>
</dbReference>
<dbReference type="InterPro" id="IPR036097">
    <property type="entry name" value="HisK_dim/P_sf"/>
</dbReference>
<dbReference type="PANTHER" id="PTHR45436">
    <property type="entry name" value="SENSOR HISTIDINE KINASE YKOH"/>
    <property type="match status" value="1"/>
</dbReference>
<dbReference type="InterPro" id="IPR004358">
    <property type="entry name" value="Sig_transdc_His_kin-like_C"/>
</dbReference>
<feature type="domain" description="Histidine kinase" evidence="12">
    <location>
        <begin position="275"/>
        <end position="490"/>
    </location>
</feature>